<dbReference type="InterPro" id="IPR027417">
    <property type="entry name" value="P-loop_NTPase"/>
</dbReference>
<dbReference type="Gene3D" id="3.40.50.300">
    <property type="entry name" value="P-loop containing nucleotide triphosphate hydrolases"/>
    <property type="match status" value="1"/>
</dbReference>
<dbReference type="OrthoDB" id="5421at2759"/>
<dbReference type="InterPro" id="IPR001487">
    <property type="entry name" value="Bromodomain"/>
</dbReference>
<dbReference type="GO" id="GO:0016887">
    <property type="term" value="F:ATP hydrolysis activity"/>
    <property type="evidence" value="ECO:0007669"/>
    <property type="project" value="InterPro"/>
</dbReference>
<dbReference type="Gene3D" id="1.10.8.60">
    <property type="match status" value="1"/>
</dbReference>
<dbReference type="SUPFAM" id="SSF52540">
    <property type="entry name" value="P-loop containing nucleoside triphosphate hydrolases"/>
    <property type="match status" value="2"/>
</dbReference>
<feature type="compositionally biased region" description="Low complexity" evidence="6">
    <location>
        <begin position="649"/>
        <end position="665"/>
    </location>
</feature>
<dbReference type="PANTHER" id="PTHR23069:SF0">
    <property type="entry name" value="TAT-BINDING HOMOLOG 7"/>
    <property type="match status" value="1"/>
</dbReference>
<keyword evidence="3" id="KW-0067">ATP-binding</keyword>
<dbReference type="FunFam" id="3.40.50.300:FF:000061">
    <property type="entry name" value="ATPase family, AAA domain-containing 2"/>
    <property type="match status" value="1"/>
</dbReference>
<dbReference type="Pfam" id="PF00439">
    <property type="entry name" value="Bromodomain"/>
    <property type="match status" value="1"/>
</dbReference>
<dbReference type="GO" id="GO:0005634">
    <property type="term" value="C:nucleus"/>
    <property type="evidence" value="ECO:0007669"/>
    <property type="project" value="TreeGrafter"/>
</dbReference>
<dbReference type="PRINTS" id="PR00503">
    <property type="entry name" value="BROMODOMAIN"/>
</dbReference>
<evidence type="ECO:0000256" key="2">
    <source>
        <dbReference type="ARBA" id="ARBA00022741"/>
    </source>
</evidence>
<organism evidence="8 9">
    <name type="scientific">Oesophagostomum dentatum</name>
    <name type="common">Nodular worm</name>
    <dbReference type="NCBI Taxonomy" id="61180"/>
    <lineage>
        <taxon>Eukaryota</taxon>
        <taxon>Metazoa</taxon>
        <taxon>Ecdysozoa</taxon>
        <taxon>Nematoda</taxon>
        <taxon>Chromadorea</taxon>
        <taxon>Rhabditida</taxon>
        <taxon>Rhabditina</taxon>
        <taxon>Rhabditomorpha</taxon>
        <taxon>Strongyloidea</taxon>
        <taxon>Strongylidae</taxon>
        <taxon>Oesophagostomum</taxon>
    </lineage>
</organism>
<dbReference type="GO" id="GO:0006337">
    <property type="term" value="P:nucleosome disassembly"/>
    <property type="evidence" value="ECO:0007669"/>
    <property type="project" value="TreeGrafter"/>
</dbReference>
<comment type="similarity">
    <text evidence="1">Belongs to the AAA ATPase family.</text>
</comment>
<dbReference type="GO" id="GO:0045815">
    <property type="term" value="P:transcription initiation-coupled chromatin remodeling"/>
    <property type="evidence" value="ECO:0007669"/>
    <property type="project" value="TreeGrafter"/>
</dbReference>
<sequence>MRKGADCLSKWVGEAERQLRVLFDQAYAMRPSIIFFDEIDGLAPVRSSKQDQIHSSIVSTLLALMDGLDSRGEVVVIGATNRLDTMQILTIHTSKWGESQPDEKTLKWLADGTSGYCGADLQYLCTEAVLVALRSRFPHIYMSKERLKLDPSDLVIDRDCFTTAMRRITPASRRDLSIPSRQLDDRTSILLLSTVTSILNIRVPSGYRCSQSIQNTAATELEKVVRALEQPPCVPAVRLMLCGSAEHPDLGQTSYVLPAVLGKLDHLPVFSIAVSRLFADGRPEEALAQTVQSALRAAASGPCILLLPSIDQWYEVVPPSVAHMLATALDSLHGFTSILFLASCDCAYDSCCDEVKDLFGPSQCLSLTPPKEQCRRRYFEHILASARIPPRVFDPSLYQKPEKAGDDETTTSRKLSEKEARELVKMYESQLRRFRIWARDKLSALRRDRRFTIFVKPVDSEDVVDYYDVIKNPMCIFEMEEKIDRQEYLHPDHLLSDIRLIRDNAIEYNPATTEEGRIIRHSAHALWETVVDLFEVDLDVDFVESLENNAKMLADAGVQPPNEKLLELPPGFKRTVPWSVTTGYMTQVPKESTEPADGAKEEASATPASNSVQRVKFRTHRRSRGTYSFPNSAKKKKTAAIVKSLKQSLTSNLEESSESQTSQAGSEEELIENGDAVEAEVEKQKSPKSSLKKKLVLSEDKLTDLVNRCVECSNGWSVSELERLAAVLAHDIEEFR</sequence>
<feature type="compositionally biased region" description="Basic and acidic residues" evidence="6">
    <location>
        <begin position="591"/>
        <end position="603"/>
    </location>
</feature>
<proteinExistence type="inferred from homology"/>
<dbReference type="GO" id="GO:0042393">
    <property type="term" value="F:histone binding"/>
    <property type="evidence" value="ECO:0007669"/>
    <property type="project" value="TreeGrafter"/>
</dbReference>
<dbReference type="GO" id="GO:0005524">
    <property type="term" value="F:ATP binding"/>
    <property type="evidence" value="ECO:0007669"/>
    <property type="project" value="UniProtKB-KW"/>
</dbReference>
<keyword evidence="9" id="KW-1185">Reference proteome</keyword>
<name>A0A0B1SRH7_OESDE</name>
<evidence type="ECO:0000256" key="4">
    <source>
        <dbReference type="ARBA" id="ARBA00023117"/>
    </source>
</evidence>
<dbReference type="Pfam" id="PF00004">
    <property type="entry name" value="AAA"/>
    <property type="match status" value="1"/>
</dbReference>
<dbReference type="InterPro" id="IPR041569">
    <property type="entry name" value="AAA_lid_3"/>
</dbReference>
<dbReference type="PROSITE" id="PS50014">
    <property type="entry name" value="BROMODOMAIN_2"/>
    <property type="match status" value="1"/>
</dbReference>
<keyword evidence="4 5" id="KW-0103">Bromodomain</keyword>
<dbReference type="SUPFAM" id="SSF47370">
    <property type="entry name" value="Bromodomain"/>
    <property type="match status" value="1"/>
</dbReference>
<evidence type="ECO:0000256" key="1">
    <source>
        <dbReference type="ARBA" id="ARBA00006914"/>
    </source>
</evidence>
<reference evidence="8 9" key="1">
    <citation type="submission" date="2014-03" db="EMBL/GenBank/DDBJ databases">
        <title>Draft genome of the hookworm Oesophagostomum dentatum.</title>
        <authorList>
            <person name="Mitreva M."/>
        </authorList>
    </citation>
    <scope>NUCLEOTIDE SEQUENCE [LARGE SCALE GENOMIC DNA]</scope>
    <source>
        <strain evidence="8 9">OD-Hann</strain>
    </source>
</reference>
<dbReference type="Proteomes" id="UP000053660">
    <property type="component" value="Unassembled WGS sequence"/>
</dbReference>
<feature type="region of interest" description="Disordered" evidence="6">
    <location>
        <begin position="649"/>
        <end position="671"/>
    </location>
</feature>
<evidence type="ECO:0000313" key="9">
    <source>
        <dbReference type="Proteomes" id="UP000053660"/>
    </source>
</evidence>
<gene>
    <name evidence="8" type="ORF">OESDEN_14162</name>
</gene>
<evidence type="ECO:0000256" key="5">
    <source>
        <dbReference type="PROSITE-ProRule" id="PRU00035"/>
    </source>
</evidence>
<dbReference type="SMART" id="SM00297">
    <property type="entry name" value="BROMO"/>
    <property type="match status" value="1"/>
</dbReference>
<evidence type="ECO:0000313" key="8">
    <source>
        <dbReference type="EMBL" id="KHJ86097.1"/>
    </source>
</evidence>
<dbReference type="Pfam" id="PF17862">
    <property type="entry name" value="AAA_lid_3"/>
    <property type="match status" value="1"/>
</dbReference>
<dbReference type="AlphaFoldDB" id="A0A0B1SRH7"/>
<dbReference type="GO" id="GO:0003682">
    <property type="term" value="F:chromatin binding"/>
    <property type="evidence" value="ECO:0007669"/>
    <property type="project" value="TreeGrafter"/>
</dbReference>
<feature type="domain" description="Bromo" evidence="7">
    <location>
        <begin position="446"/>
        <end position="516"/>
    </location>
</feature>
<evidence type="ECO:0000259" key="7">
    <source>
        <dbReference type="PROSITE" id="PS50014"/>
    </source>
</evidence>
<dbReference type="EMBL" id="KN561544">
    <property type="protein sequence ID" value="KHJ86097.1"/>
    <property type="molecule type" value="Genomic_DNA"/>
</dbReference>
<protein>
    <submittedName>
        <fullName evidence="8">ATPase, AAA family</fullName>
    </submittedName>
</protein>
<evidence type="ECO:0000256" key="3">
    <source>
        <dbReference type="ARBA" id="ARBA00022840"/>
    </source>
</evidence>
<dbReference type="Gene3D" id="1.20.920.10">
    <property type="entry name" value="Bromodomain-like"/>
    <property type="match status" value="1"/>
</dbReference>
<dbReference type="InterPro" id="IPR003959">
    <property type="entry name" value="ATPase_AAA_core"/>
</dbReference>
<dbReference type="PROSITE" id="PS00633">
    <property type="entry name" value="BROMODOMAIN_1"/>
    <property type="match status" value="1"/>
</dbReference>
<dbReference type="PANTHER" id="PTHR23069">
    <property type="entry name" value="AAA DOMAIN-CONTAINING"/>
    <property type="match status" value="1"/>
</dbReference>
<dbReference type="InterPro" id="IPR045199">
    <property type="entry name" value="ATAD2-like"/>
</dbReference>
<dbReference type="InterPro" id="IPR036427">
    <property type="entry name" value="Bromodomain-like_sf"/>
</dbReference>
<accession>A0A0B1SRH7</accession>
<feature type="region of interest" description="Disordered" evidence="6">
    <location>
        <begin position="587"/>
        <end position="617"/>
    </location>
</feature>
<dbReference type="GO" id="GO:0006334">
    <property type="term" value="P:nucleosome assembly"/>
    <property type="evidence" value="ECO:0007669"/>
    <property type="project" value="TreeGrafter"/>
</dbReference>
<keyword evidence="2" id="KW-0547">Nucleotide-binding</keyword>
<evidence type="ECO:0000256" key="6">
    <source>
        <dbReference type="SAM" id="MobiDB-lite"/>
    </source>
</evidence>
<dbReference type="InterPro" id="IPR018359">
    <property type="entry name" value="Bromodomain_CS"/>
</dbReference>